<dbReference type="OrthoDB" id="288287at2759"/>
<dbReference type="RefSeq" id="XP_001032087.1">
    <property type="nucleotide sequence ID" value="XM_001032087.1"/>
</dbReference>
<reference evidence="3" key="1">
    <citation type="journal article" date="2006" name="PLoS Biol.">
        <title>Macronuclear genome sequence of the ciliate Tetrahymena thermophila, a model eukaryote.</title>
        <authorList>
            <person name="Eisen J.A."/>
            <person name="Coyne R.S."/>
            <person name="Wu M."/>
            <person name="Wu D."/>
            <person name="Thiagarajan M."/>
            <person name="Wortman J.R."/>
            <person name="Badger J.H."/>
            <person name="Ren Q."/>
            <person name="Amedeo P."/>
            <person name="Jones K.M."/>
            <person name="Tallon L.J."/>
            <person name="Delcher A.L."/>
            <person name="Salzberg S.L."/>
            <person name="Silva J.C."/>
            <person name="Haas B.J."/>
            <person name="Majoros W.H."/>
            <person name="Farzad M."/>
            <person name="Carlton J.M."/>
            <person name="Smith R.K. Jr."/>
            <person name="Garg J."/>
            <person name="Pearlman R.E."/>
            <person name="Karrer K.M."/>
            <person name="Sun L."/>
            <person name="Manning G."/>
            <person name="Elde N.C."/>
            <person name="Turkewitz A.P."/>
            <person name="Asai D.J."/>
            <person name="Wilkes D.E."/>
            <person name="Wang Y."/>
            <person name="Cai H."/>
            <person name="Collins K."/>
            <person name="Stewart B.A."/>
            <person name="Lee S.R."/>
            <person name="Wilamowska K."/>
            <person name="Weinberg Z."/>
            <person name="Ruzzo W.L."/>
            <person name="Wloga D."/>
            <person name="Gaertig J."/>
            <person name="Frankel J."/>
            <person name="Tsao C.-C."/>
            <person name="Gorovsky M.A."/>
            <person name="Keeling P.J."/>
            <person name="Waller R.F."/>
            <person name="Patron N.J."/>
            <person name="Cherry J.M."/>
            <person name="Stover N.A."/>
            <person name="Krieger C.J."/>
            <person name="del Toro C."/>
            <person name="Ryder H.F."/>
            <person name="Williamson S.C."/>
            <person name="Barbeau R.A."/>
            <person name="Hamilton E.P."/>
            <person name="Orias E."/>
        </authorList>
    </citation>
    <scope>NUCLEOTIDE SEQUENCE [LARGE SCALE GENOMIC DNA]</scope>
    <source>
        <strain evidence="3">SB210</strain>
    </source>
</reference>
<dbReference type="AlphaFoldDB" id="I7M662"/>
<dbReference type="OMA" id="YATVYIV"/>
<organism evidence="2 3">
    <name type="scientific">Tetrahymena thermophila (strain SB210)</name>
    <dbReference type="NCBI Taxonomy" id="312017"/>
    <lineage>
        <taxon>Eukaryota</taxon>
        <taxon>Sar</taxon>
        <taxon>Alveolata</taxon>
        <taxon>Ciliophora</taxon>
        <taxon>Intramacronucleata</taxon>
        <taxon>Oligohymenophorea</taxon>
        <taxon>Hymenostomatida</taxon>
        <taxon>Tetrahymenina</taxon>
        <taxon>Tetrahymenidae</taxon>
        <taxon>Tetrahymena</taxon>
    </lineage>
</organism>
<accession>I7M662</accession>
<protein>
    <submittedName>
        <fullName evidence="2">Transmembrane protein, putative</fullName>
    </submittedName>
</protein>
<dbReference type="InParanoid" id="I7M662"/>
<keyword evidence="1 2" id="KW-0812">Transmembrane</keyword>
<dbReference type="EMBL" id="GG662490">
    <property type="protein sequence ID" value="EAR84424.1"/>
    <property type="molecule type" value="Genomic_DNA"/>
</dbReference>
<keyword evidence="1" id="KW-1133">Transmembrane helix</keyword>
<dbReference type="KEGG" id="tet:TTHERM_00691220"/>
<name>I7M662_TETTS</name>
<keyword evidence="3" id="KW-1185">Reference proteome</keyword>
<proteinExistence type="predicted"/>
<evidence type="ECO:0000313" key="2">
    <source>
        <dbReference type="EMBL" id="EAR84424.1"/>
    </source>
</evidence>
<sequence>MQTRDIYRYDYTTTYYPKFDMLNFQLDMYNTQKAGSLSAILYDTEDFNKQVEFAETQKWMQLGALCLGVGTILGYNKIPLINRVQGKWKKFGFKIFLFFLPMFISGGIYTHKEQKFIETVYLKHFSSYVKFKQVGDIRCLNPQIEFGE</sequence>
<evidence type="ECO:0000256" key="1">
    <source>
        <dbReference type="SAM" id="Phobius"/>
    </source>
</evidence>
<dbReference type="eggNOG" id="ENOG502T0KD">
    <property type="taxonomic scope" value="Eukaryota"/>
</dbReference>
<dbReference type="HOGENOM" id="CLU_1762320_0_0_1"/>
<dbReference type="GeneID" id="7833843"/>
<dbReference type="Proteomes" id="UP000009168">
    <property type="component" value="Unassembled WGS sequence"/>
</dbReference>
<evidence type="ECO:0000313" key="3">
    <source>
        <dbReference type="Proteomes" id="UP000009168"/>
    </source>
</evidence>
<keyword evidence="1" id="KW-0472">Membrane</keyword>
<gene>
    <name evidence="2" type="ORF">TTHERM_00691220</name>
</gene>
<feature type="transmembrane region" description="Helical" evidence="1">
    <location>
        <begin position="91"/>
        <end position="109"/>
    </location>
</feature>